<dbReference type="Pfam" id="PF01554">
    <property type="entry name" value="MatE"/>
    <property type="match status" value="2"/>
</dbReference>
<dbReference type="InterPro" id="IPR048279">
    <property type="entry name" value="MdtK-like"/>
</dbReference>
<sequence length="468" mass="50069">MITLLKRLFNVNNMLKPQQRLGEIPSTSSMYLSTYRIAWPSALEAVLISLIGSVDTIMVSSLGPGAIAAVGITNQPKYIVMSVIFSLNLGVTAIVARRKGEKDIMGANRCLKQSIMLSSMLTVAASALGYIFADPLIILAGAGRDIITDASVYFRIIMIGNVFYCIGLTITAAQRGSGNTRISMVTNLTANLVNICFDYLLIGGRFGFPALGVAGAAIATAIGNIVSLIIAVFSVTRRGGFLSLLEYGEWRFDLKTLKNLASLGSSALVEQVFMRIGFFSYAAIVAGLGTIAFATHQICMNVINVSFAFGDGLSIAASSLVGQSLGAKRPDIAILYGKVTQRIAFCVSAVLFVVFMLGRHGIVSLFTDDNQIIALGAVILIVIACTSPFQTSNVVVSGCLRGAGDAKYVALVSFISIGVIRPVVTWLLCFPLGLGLLGAWFSLMFDQVTRLTLNYLRFSRGKWTKIKI</sequence>
<dbReference type="PANTHER" id="PTHR43298:SF2">
    <property type="entry name" value="FMN_FAD EXPORTER YEEO-RELATED"/>
    <property type="match status" value="1"/>
</dbReference>
<dbReference type="PIRSF" id="PIRSF006603">
    <property type="entry name" value="DinF"/>
    <property type="match status" value="1"/>
</dbReference>
<comment type="similarity">
    <text evidence="3">Belongs to the multi antimicrobial extrusion (MATE) (TC 2.A.66.1) family.</text>
</comment>
<evidence type="ECO:0000256" key="6">
    <source>
        <dbReference type="ARBA" id="ARBA00022449"/>
    </source>
</evidence>
<evidence type="ECO:0000256" key="9">
    <source>
        <dbReference type="ARBA" id="ARBA00022989"/>
    </source>
</evidence>
<evidence type="ECO:0000256" key="13">
    <source>
        <dbReference type="SAM" id="Phobius"/>
    </source>
</evidence>
<dbReference type="GO" id="GO:0005886">
    <property type="term" value="C:plasma membrane"/>
    <property type="evidence" value="ECO:0007669"/>
    <property type="project" value="UniProtKB-SubCell"/>
</dbReference>
<feature type="transmembrane region" description="Helical" evidence="13">
    <location>
        <begin position="208"/>
        <end position="233"/>
    </location>
</feature>
<dbReference type="EMBL" id="FNID01000011">
    <property type="protein sequence ID" value="SDN11116.1"/>
    <property type="molecule type" value="Genomic_DNA"/>
</dbReference>
<keyword evidence="7" id="KW-1003">Cell membrane</keyword>
<accession>A0A1G9YRV0</accession>
<evidence type="ECO:0000256" key="5">
    <source>
        <dbReference type="ARBA" id="ARBA00022448"/>
    </source>
</evidence>
<keyword evidence="10" id="KW-0406">Ion transport</keyword>
<feature type="transmembrane region" description="Helical" evidence="13">
    <location>
        <begin position="372"/>
        <end position="396"/>
    </location>
</feature>
<evidence type="ECO:0000256" key="12">
    <source>
        <dbReference type="ARBA" id="ARBA00031636"/>
    </source>
</evidence>
<name>A0A1G9YRV0_9FIRM</name>
<feature type="transmembrane region" description="Helical" evidence="13">
    <location>
        <begin position="117"/>
        <end position="140"/>
    </location>
</feature>
<feature type="transmembrane region" description="Helical" evidence="13">
    <location>
        <begin position="278"/>
        <end position="296"/>
    </location>
</feature>
<comment type="function">
    <text evidence="1">Multidrug efflux pump.</text>
</comment>
<dbReference type="OrthoDB" id="62420at2"/>
<evidence type="ECO:0000256" key="11">
    <source>
        <dbReference type="ARBA" id="ARBA00023136"/>
    </source>
</evidence>
<dbReference type="RefSeq" id="WP_092639319.1">
    <property type="nucleotide sequence ID" value="NZ_FNID01000011.1"/>
</dbReference>
<evidence type="ECO:0000256" key="1">
    <source>
        <dbReference type="ARBA" id="ARBA00003408"/>
    </source>
</evidence>
<feature type="transmembrane region" description="Helical" evidence="13">
    <location>
        <begin position="302"/>
        <end position="322"/>
    </location>
</feature>
<dbReference type="Proteomes" id="UP000199182">
    <property type="component" value="Unassembled WGS sequence"/>
</dbReference>
<protein>
    <recommendedName>
        <fullName evidence="4">Probable multidrug resistance protein NorM</fullName>
    </recommendedName>
    <alternativeName>
        <fullName evidence="12">Multidrug-efflux transporter</fullName>
    </alternativeName>
</protein>
<evidence type="ECO:0000313" key="15">
    <source>
        <dbReference type="Proteomes" id="UP000199182"/>
    </source>
</evidence>
<evidence type="ECO:0000256" key="2">
    <source>
        <dbReference type="ARBA" id="ARBA00004651"/>
    </source>
</evidence>
<keyword evidence="6" id="KW-0050">Antiport</keyword>
<keyword evidence="8 13" id="KW-0812">Transmembrane</keyword>
<dbReference type="NCBIfam" id="TIGR00797">
    <property type="entry name" value="matE"/>
    <property type="match status" value="1"/>
</dbReference>
<dbReference type="PANTHER" id="PTHR43298">
    <property type="entry name" value="MULTIDRUG RESISTANCE PROTEIN NORM-RELATED"/>
    <property type="match status" value="1"/>
</dbReference>
<evidence type="ECO:0000313" key="14">
    <source>
        <dbReference type="EMBL" id="SDN11116.1"/>
    </source>
</evidence>
<feature type="transmembrane region" description="Helical" evidence="13">
    <location>
        <begin position="434"/>
        <end position="453"/>
    </location>
</feature>
<evidence type="ECO:0000256" key="10">
    <source>
        <dbReference type="ARBA" id="ARBA00023065"/>
    </source>
</evidence>
<keyword evidence="11 13" id="KW-0472">Membrane</keyword>
<dbReference type="AlphaFoldDB" id="A0A1G9YRV0"/>
<comment type="subcellular location">
    <subcellularLocation>
        <location evidence="2">Cell membrane</location>
        <topology evidence="2">Multi-pass membrane protein</topology>
    </subcellularLocation>
</comment>
<keyword evidence="9 13" id="KW-1133">Transmembrane helix</keyword>
<reference evidence="14 15" key="1">
    <citation type="submission" date="2016-10" db="EMBL/GenBank/DDBJ databases">
        <authorList>
            <person name="de Groot N.N."/>
        </authorList>
    </citation>
    <scope>NUCLEOTIDE SEQUENCE [LARGE SCALE GENOMIC DNA]</scope>
    <source>
        <strain evidence="14 15">CGMCC 1.5012</strain>
    </source>
</reference>
<keyword evidence="15" id="KW-1185">Reference proteome</keyword>
<dbReference type="InterPro" id="IPR050222">
    <property type="entry name" value="MATE_MdtK"/>
</dbReference>
<evidence type="ECO:0000256" key="3">
    <source>
        <dbReference type="ARBA" id="ARBA00010199"/>
    </source>
</evidence>
<dbReference type="GO" id="GO:0042910">
    <property type="term" value="F:xenobiotic transmembrane transporter activity"/>
    <property type="evidence" value="ECO:0007669"/>
    <property type="project" value="InterPro"/>
</dbReference>
<evidence type="ECO:0000256" key="7">
    <source>
        <dbReference type="ARBA" id="ARBA00022475"/>
    </source>
</evidence>
<organism evidence="14 15">
    <name type="scientific">Acetanaerobacterium elongatum</name>
    <dbReference type="NCBI Taxonomy" id="258515"/>
    <lineage>
        <taxon>Bacteria</taxon>
        <taxon>Bacillati</taxon>
        <taxon>Bacillota</taxon>
        <taxon>Clostridia</taxon>
        <taxon>Eubacteriales</taxon>
        <taxon>Oscillospiraceae</taxon>
        <taxon>Acetanaerobacterium</taxon>
    </lineage>
</organism>
<dbReference type="STRING" id="258515.SAMN05192585_11171"/>
<evidence type="ECO:0000256" key="8">
    <source>
        <dbReference type="ARBA" id="ARBA00022692"/>
    </source>
</evidence>
<dbReference type="GO" id="GO:0006811">
    <property type="term" value="P:monoatomic ion transport"/>
    <property type="evidence" value="ECO:0007669"/>
    <property type="project" value="UniProtKB-KW"/>
</dbReference>
<dbReference type="InterPro" id="IPR002528">
    <property type="entry name" value="MATE_fam"/>
</dbReference>
<feature type="transmembrane region" description="Helical" evidence="13">
    <location>
        <begin position="45"/>
        <end position="72"/>
    </location>
</feature>
<feature type="transmembrane region" description="Helical" evidence="13">
    <location>
        <begin position="343"/>
        <end position="366"/>
    </location>
</feature>
<evidence type="ECO:0000256" key="4">
    <source>
        <dbReference type="ARBA" id="ARBA00020268"/>
    </source>
</evidence>
<dbReference type="CDD" id="cd13137">
    <property type="entry name" value="MATE_NorM_like"/>
    <property type="match status" value="1"/>
</dbReference>
<proteinExistence type="inferred from homology"/>
<feature type="transmembrane region" description="Helical" evidence="13">
    <location>
        <begin position="152"/>
        <end position="173"/>
    </location>
</feature>
<feature type="transmembrane region" description="Helical" evidence="13">
    <location>
        <begin position="78"/>
        <end position="96"/>
    </location>
</feature>
<gene>
    <name evidence="14" type="ORF">SAMN05192585_11171</name>
</gene>
<keyword evidence="5" id="KW-0813">Transport</keyword>
<dbReference type="GO" id="GO:0015297">
    <property type="term" value="F:antiporter activity"/>
    <property type="evidence" value="ECO:0007669"/>
    <property type="project" value="UniProtKB-KW"/>
</dbReference>